<evidence type="ECO:0000313" key="2">
    <source>
        <dbReference type="Proteomes" id="UP000075766"/>
    </source>
</evidence>
<reference evidence="1 2" key="1">
    <citation type="submission" date="2016-02" db="EMBL/GenBank/DDBJ databases">
        <title>Genome sequence of Marichromatium gracile YL-28, a purple sulfur bacterium.</title>
        <authorList>
            <person name="Zhao C."/>
            <person name="Hong X."/>
            <person name="Chen S."/>
            <person name="Yang S."/>
        </authorList>
    </citation>
    <scope>NUCLEOTIDE SEQUENCE [LARGE SCALE GENOMIC DNA]</scope>
    <source>
        <strain evidence="1 2">YL28</strain>
    </source>
</reference>
<evidence type="ECO:0000313" key="1">
    <source>
        <dbReference type="EMBL" id="KXX65678.1"/>
    </source>
</evidence>
<organism evidence="1 2">
    <name type="scientific">Marichromatium gracile</name>
    <name type="common">Chromatium gracile</name>
    <dbReference type="NCBI Taxonomy" id="1048"/>
    <lineage>
        <taxon>Bacteria</taxon>
        <taxon>Pseudomonadati</taxon>
        <taxon>Pseudomonadota</taxon>
        <taxon>Gammaproteobacteria</taxon>
        <taxon>Chromatiales</taxon>
        <taxon>Chromatiaceae</taxon>
        <taxon>Marichromatium</taxon>
    </lineage>
</organism>
<keyword evidence="2" id="KW-1185">Reference proteome</keyword>
<protein>
    <submittedName>
        <fullName evidence="1">Uncharacterized protein</fullName>
    </submittedName>
</protein>
<sequence>MRRSGPRLQPPALGAADQTLGQIQRLQEGIVVGDQLQCCRVVTPLDVDSGCSWLMKRRSCVCPAMQ</sequence>
<dbReference type="EMBL" id="LSYU01000031">
    <property type="protein sequence ID" value="KXX65678.1"/>
    <property type="molecule type" value="Genomic_DNA"/>
</dbReference>
<name>A0ABR5VIW0_MARGR</name>
<proteinExistence type="predicted"/>
<dbReference type="Proteomes" id="UP000075766">
    <property type="component" value="Unassembled WGS sequence"/>
</dbReference>
<comment type="caution">
    <text evidence="1">The sequence shown here is derived from an EMBL/GenBank/DDBJ whole genome shotgun (WGS) entry which is preliminary data.</text>
</comment>
<gene>
    <name evidence="1" type="ORF">AY586_09380</name>
</gene>
<accession>A0ABR5VIW0</accession>